<feature type="chain" id="PRO_5002796820" evidence="2">
    <location>
        <begin position="22"/>
        <end position="409"/>
    </location>
</feature>
<organism evidence="3 4">
    <name type="scientific">Metamycoplasma arthritidis (strain 158L3-1)</name>
    <name type="common">Mycoplasma arthritidis</name>
    <dbReference type="NCBI Taxonomy" id="243272"/>
    <lineage>
        <taxon>Bacteria</taxon>
        <taxon>Bacillati</taxon>
        <taxon>Mycoplasmatota</taxon>
        <taxon>Mycoplasmoidales</taxon>
        <taxon>Metamycoplasmataceae</taxon>
        <taxon>Metamycoplasma</taxon>
    </lineage>
</organism>
<feature type="coiled-coil region" evidence="1">
    <location>
        <begin position="285"/>
        <end position="312"/>
    </location>
</feature>
<evidence type="ECO:0000313" key="4">
    <source>
        <dbReference type="Proteomes" id="UP000008812"/>
    </source>
</evidence>
<accession>B3PMJ6</accession>
<gene>
    <name evidence="3" type="ordered locus">MARTH_orf380</name>
</gene>
<dbReference type="HOGENOM" id="CLU_672359_0_0_14"/>
<dbReference type="RefSeq" id="WP_012498205.1">
    <property type="nucleotide sequence ID" value="NC_011025.1"/>
</dbReference>
<evidence type="ECO:0000313" key="3">
    <source>
        <dbReference type="EMBL" id="ACF07248.1"/>
    </source>
</evidence>
<protein>
    <submittedName>
        <fullName evidence="3">Hypothetical membrane protein</fullName>
    </submittedName>
</protein>
<evidence type="ECO:0000256" key="2">
    <source>
        <dbReference type="SAM" id="SignalP"/>
    </source>
</evidence>
<keyword evidence="2" id="KW-0732">Signal</keyword>
<reference evidence="3 4" key="1">
    <citation type="journal article" date="2008" name="Infect. Immun.">
        <title>Genome of Mycoplasma arthritidis.</title>
        <authorList>
            <person name="Dybvig K."/>
            <person name="Zuhua C."/>
            <person name="Lao P."/>
            <person name="Jordan D.S."/>
            <person name="French C.T."/>
            <person name="Tu A.H."/>
            <person name="Loraine A.E."/>
        </authorList>
    </citation>
    <scope>NUCLEOTIDE SEQUENCE [LARGE SCALE GENOMIC DNA]</scope>
    <source>
        <strain evidence="3 4">158L3-1</strain>
    </source>
</reference>
<dbReference type="KEGG" id="mat:MARTH_orf380"/>
<feature type="signal peptide" evidence="2">
    <location>
        <begin position="1"/>
        <end position="21"/>
    </location>
</feature>
<dbReference type="Proteomes" id="UP000008812">
    <property type="component" value="Chromosome"/>
</dbReference>
<name>B3PMJ6_META1</name>
<keyword evidence="4" id="KW-1185">Reference proteome</keyword>
<sequence length="409" mass="48289">MVITRKKRILMISLTSATVLAAGLGTISVFVYNKNKQTRYENMINNNYNMAESYSYQLSEFEKEIDNLENAPMNKWEEFFEEINKKLAAAQEFIKLSHSIENEDRLKVVYEKLKYKIIEIKARIVKANSKVNDFKRDFDKRYLVLYDEFQKFAKQLSRRDITTKELISALESSREFLDNLAKEWEIAQSKEYRFSEVNKLKSNVQKIVDNVHEFNNKTWKFIPEVEKKMGVINKIRFAQKWDFNKNLKIKTFETYLTNLQIRIDDLSNFYDANKVEKGLEIEETLKKVENFLKTINDEKTQLKRDFETAKATFLQGLEASLKQMQNDYKDIASGFSEIKKHKDSPNDSSWSEISRLKELIYSLNKSVEAALEHAKVHDYYDKDKILSQIKSNLTAISQEIEKHFHSDIK</sequence>
<keyword evidence="1" id="KW-0175">Coiled coil</keyword>
<proteinExistence type="predicted"/>
<dbReference type="EMBL" id="CP001047">
    <property type="protein sequence ID" value="ACF07248.1"/>
    <property type="molecule type" value="Genomic_DNA"/>
</dbReference>
<dbReference type="AlphaFoldDB" id="B3PMJ6"/>
<evidence type="ECO:0000256" key="1">
    <source>
        <dbReference type="SAM" id="Coils"/>
    </source>
</evidence>